<dbReference type="RefSeq" id="WP_116877956.1">
    <property type="nucleotide sequence ID" value="NZ_CP031733.1"/>
</dbReference>
<dbReference type="InterPro" id="IPR036388">
    <property type="entry name" value="WH-like_DNA-bd_sf"/>
</dbReference>
<dbReference type="InterPro" id="IPR055166">
    <property type="entry name" value="Transc_reg_Sar_Rot_HTH"/>
</dbReference>
<evidence type="ECO:0000256" key="2">
    <source>
        <dbReference type="ARBA" id="ARBA00023015"/>
    </source>
</evidence>
<name>A0A372KM23_9STRE</name>
<dbReference type="PANTHER" id="PTHR42756:SF1">
    <property type="entry name" value="TRANSCRIPTIONAL REPRESSOR OF EMRAB OPERON"/>
    <property type="match status" value="1"/>
</dbReference>
<dbReference type="Gene3D" id="1.10.10.10">
    <property type="entry name" value="Winged helix-like DNA-binding domain superfamily/Winged helix DNA-binding domain"/>
    <property type="match status" value="1"/>
</dbReference>
<dbReference type="InterPro" id="IPR000835">
    <property type="entry name" value="HTH_MarR-typ"/>
</dbReference>
<organism evidence="11 13">
    <name type="scientific">Streptococcus chenjunshii</name>
    <dbReference type="NCBI Taxonomy" id="2173853"/>
    <lineage>
        <taxon>Bacteria</taxon>
        <taxon>Bacillati</taxon>
        <taxon>Bacillota</taxon>
        <taxon>Bacilli</taxon>
        <taxon>Lactobacillales</taxon>
        <taxon>Streptococcaceae</taxon>
        <taxon>Streptococcus</taxon>
    </lineage>
</organism>
<dbReference type="EMBL" id="QVQZ01000008">
    <property type="protein sequence ID" value="RFU53331.1"/>
    <property type="molecule type" value="Genomic_DNA"/>
</dbReference>
<evidence type="ECO:0000313" key="13">
    <source>
        <dbReference type="Proteomes" id="UP000262901"/>
    </source>
</evidence>
<accession>A0A346NDL0</accession>
<dbReference type="Proteomes" id="UP000246115">
    <property type="component" value="Chromosome"/>
</dbReference>
<dbReference type="GO" id="GO:0003700">
    <property type="term" value="F:DNA-binding transcription factor activity"/>
    <property type="evidence" value="ECO:0007669"/>
    <property type="project" value="InterPro"/>
</dbReference>
<dbReference type="AlphaFoldDB" id="A0A372KM23"/>
<evidence type="ECO:0000256" key="3">
    <source>
        <dbReference type="ARBA" id="ARBA00023125"/>
    </source>
</evidence>
<evidence type="ECO:0000313" key="9">
    <source>
        <dbReference type="EMBL" id="AXQ79105.1"/>
    </source>
</evidence>
<evidence type="ECO:0000256" key="5">
    <source>
        <dbReference type="ARBA" id="ARBA00046337"/>
    </source>
</evidence>
<gene>
    <name evidence="9" type="ORF">DDV21_008410</name>
    <name evidence="10" type="ORF">DDV22_09390</name>
    <name evidence="11" type="ORF">DDV23_04690</name>
</gene>
<reference evidence="11 13" key="2">
    <citation type="submission" date="2018-08" db="EMBL/GenBank/DDBJ databases">
        <title>Draft genome of Streptococcus sp. nov. Z1.</title>
        <authorList>
            <person name="Tian Z."/>
        </authorList>
    </citation>
    <scope>NUCLEOTIDE SEQUENCE [LARGE SCALE GENOMIC DNA]</scope>
    <source>
        <strain evidence="11">Z1</strain>
        <strain evidence="13">Z1(2018)</strain>
    </source>
</reference>
<evidence type="ECO:0000313" key="10">
    <source>
        <dbReference type="EMBL" id="RFU50300.1"/>
    </source>
</evidence>
<keyword evidence="14" id="KW-1185">Reference proteome</keyword>
<dbReference type="Proteomes" id="UP000264056">
    <property type="component" value="Unassembled WGS sequence"/>
</dbReference>
<reference evidence="10 14" key="1">
    <citation type="submission" date="2018-08" db="EMBL/GenBank/DDBJ databases">
        <title>Draft genome of Streptococcus sp .nov. Z2.</title>
        <authorList>
            <person name="Tian Z."/>
        </authorList>
    </citation>
    <scope>NUCLEOTIDE SEQUENCE [LARGE SCALE GENOMIC DNA]</scope>
    <source>
        <strain evidence="10 14">Z2</strain>
    </source>
</reference>
<evidence type="ECO:0000256" key="7">
    <source>
        <dbReference type="ARBA" id="ARBA00047207"/>
    </source>
</evidence>
<evidence type="ECO:0000313" key="11">
    <source>
        <dbReference type="EMBL" id="RFU53331.1"/>
    </source>
</evidence>
<reference evidence="12" key="3">
    <citation type="submission" date="2018-08" db="EMBL/GenBank/DDBJ databases">
        <title>Streptococcus chenjunshii sp. nov., isolated from stools sample of the Tibetan antelope in the Qinghai-Tibet plateau, China.</title>
        <authorList>
            <person name="Tian Z."/>
        </authorList>
    </citation>
    <scope>NUCLEOTIDE SEQUENCE [LARGE SCALE GENOMIC DNA]</scope>
    <source>
        <strain evidence="12">Z15</strain>
    </source>
</reference>
<protein>
    <recommendedName>
        <fullName evidence="6">HTH-type transcriptional regulator SarZ</fullName>
    </recommendedName>
    <alternativeName>
        <fullName evidence="7">Staphylococcal accessory regulator Z</fullName>
    </alternativeName>
</protein>
<comment type="similarity">
    <text evidence="5">Belongs to the SarZ family.</text>
</comment>
<dbReference type="PRINTS" id="PR00598">
    <property type="entry name" value="HTHMARR"/>
</dbReference>
<dbReference type="EMBL" id="QVQY01000033">
    <property type="protein sequence ID" value="RFU50300.1"/>
    <property type="molecule type" value="Genomic_DNA"/>
</dbReference>
<keyword evidence="3" id="KW-0238">DNA-binding</keyword>
<evidence type="ECO:0000256" key="4">
    <source>
        <dbReference type="ARBA" id="ARBA00023163"/>
    </source>
</evidence>
<sequence length="146" mass="17122">MSKQQPYLANQLCFAIYNSNRLLNQFYKKSLSPFGLTYTQYLVLLALWEKDGQSLRELGEKLDLASNTLTPLLKRLEDKNYLLRLRPEKDQRQLIVQLTENGKELQIQVEKVLDSCLTEVTFFPADKLREMIKDHQDLAAMLKERN</sequence>
<dbReference type="KEGG" id="schj:DDV21_008410"/>
<dbReference type="GO" id="GO:0005737">
    <property type="term" value="C:cytoplasm"/>
    <property type="evidence" value="ECO:0007669"/>
    <property type="project" value="UniProtKB-SubCell"/>
</dbReference>
<keyword evidence="4" id="KW-0804">Transcription</keyword>
<dbReference type="GO" id="GO:0003677">
    <property type="term" value="F:DNA binding"/>
    <property type="evidence" value="ECO:0007669"/>
    <property type="project" value="UniProtKB-KW"/>
</dbReference>
<accession>A0A372KM23</accession>
<reference evidence="9" key="4">
    <citation type="journal article" date="2019" name="Int. J. Syst. Evol. Microbiol.">
        <title>Streptococcus chenjunshii sp. nov. isolated from feces of Tibetan antelopes.</title>
        <authorList>
            <person name="Tian Z."/>
            <person name="Lu S."/>
            <person name="Jin D."/>
            <person name="Yang J."/>
            <person name="Pu J."/>
            <person name="Lai X.H."/>
            <person name="Bai X.N."/>
            <person name="Wu X.M."/>
            <person name="Li J."/>
            <person name="Wang S."/>
            <person name="Xu J."/>
        </authorList>
    </citation>
    <scope>NUCLEOTIDE SEQUENCE</scope>
    <source>
        <strain evidence="9">Z15</strain>
    </source>
</reference>
<evidence type="ECO:0000256" key="1">
    <source>
        <dbReference type="ARBA" id="ARBA00004496"/>
    </source>
</evidence>
<dbReference type="Pfam" id="PF22381">
    <property type="entry name" value="Staph_reg_Sar_Rot"/>
    <property type="match status" value="1"/>
</dbReference>
<feature type="domain" description="HTH marR-type" evidence="8">
    <location>
        <begin position="9"/>
        <end position="137"/>
    </location>
</feature>
<dbReference type="SMART" id="SM00347">
    <property type="entry name" value="HTH_MARR"/>
    <property type="match status" value="1"/>
</dbReference>
<dbReference type="SUPFAM" id="SSF46785">
    <property type="entry name" value="Winged helix' DNA-binding domain"/>
    <property type="match status" value="1"/>
</dbReference>
<evidence type="ECO:0000256" key="6">
    <source>
        <dbReference type="ARBA" id="ARBA00047188"/>
    </source>
</evidence>
<proteinExistence type="inferred from homology"/>
<dbReference type="OrthoDB" id="9806864at2"/>
<evidence type="ECO:0000313" key="14">
    <source>
        <dbReference type="Proteomes" id="UP000264056"/>
    </source>
</evidence>
<evidence type="ECO:0000313" key="12">
    <source>
        <dbReference type="Proteomes" id="UP000246115"/>
    </source>
</evidence>
<comment type="subcellular location">
    <subcellularLocation>
        <location evidence="1">Cytoplasm</location>
    </subcellularLocation>
</comment>
<dbReference type="PANTHER" id="PTHR42756">
    <property type="entry name" value="TRANSCRIPTIONAL REGULATOR, MARR"/>
    <property type="match status" value="1"/>
</dbReference>
<dbReference type="EMBL" id="CP031733">
    <property type="protein sequence ID" value="AXQ79105.1"/>
    <property type="molecule type" value="Genomic_DNA"/>
</dbReference>
<evidence type="ECO:0000259" key="8">
    <source>
        <dbReference type="PROSITE" id="PS50995"/>
    </source>
</evidence>
<dbReference type="PROSITE" id="PS50995">
    <property type="entry name" value="HTH_MARR_2"/>
    <property type="match status" value="1"/>
</dbReference>
<keyword evidence="2" id="KW-0805">Transcription regulation</keyword>
<dbReference type="Proteomes" id="UP000262901">
    <property type="component" value="Unassembled WGS sequence"/>
</dbReference>
<dbReference type="InterPro" id="IPR036390">
    <property type="entry name" value="WH_DNA-bd_sf"/>
</dbReference>